<reference evidence="1" key="1">
    <citation type="submission" date="2021-06" db="EMBL/GenBank/DDBJ databases">
        <authorList>
            <person name="Hodson N. C."/>
            <person name="Mongue J. A."/>
            <person name="Jaron S. K."/>
        </authorList>
    </citation>
    <scope>NUCLEOTIDE SEQUENCE</scope>
</reference>
<proteinExistence type="predicted"/>
<organism evidence="1 2">
    <name type="scientific">Allacma fusca</name>
    <dbReference type="NCBI Taxonomy" id="39272"/>
    <lineage>
        <taxon>Eukaryota</taxon>
        <taxon>Metazoa</taxon>
        <taxon>Ecdysozoa</taxon>
        <taxon>Arthropoda</taxon>
        <taxon>Hexapoda</taxon>
        <taxon>Collembola</taxon>
        <taxon>Symphypleona</taxon>
        <taxon>Sminthuridae</taxon>
        <taxon>Allacma</taxon>
    </lineage>
</organism>
<dbReference type="EMBL" id="CAJVCH010533845">
    <property type="protein sequence ID" value="CAG7824747.1"/>
    <property type="molecule type" value="Genomic_DNA"/>
</dbReference>
<dbReference type="Proteomes" id="UP000708208">
    <property type="component" value="Unassembled WGS sequence"/>
</dbReference>
<accession>A0A8J2KWJ7</accession>
<feature type="non-terminal residue" evidence="1">
    <location>
        <position position="1"/>
    </location>
</feature>
<keyword evidence="2" id="KW-1185">Reference proteome</keyword>
<evidence type="ECO:0000313" key="2">
    <source>
        <dbReference type="Proteomes" id="UP000708208"/>
    </source>
</evidence>
<gene>
    <name evidence="1" type="ORF">AFUS01_LOCUS34891</name>
</gene>
<sequence>MVSMCDEMEHQVYVTSEKFQKIRMGQAHQKDSEIRNGHYIAKAMGNWKWKFNQHGLLTISNQLYPG</sequence>
<evidence type="ECO:0000313" key="1">
    <source>
        <dbReference type="EMBL" id="CAG7824747.1"/>
    </source>
</evidence>
<protein>
    <submittedName>
        <fullName evidence="1">Uncharacterized protein</fullName>
    </submittedName>
</protein>
<name>A0A8J2KWJ7_9HEXA</name>
<comment type="caution">
    <text evidence="1">The sequence shown here is derived from an EMBL/GenBank/DDBJ whole genome shotgun (WGS) entry which is preliminary data.</text>
</comment>
<dbReference type="AlphaFoldDB" id="A0A8J2KWJ7"/>